<dbReference type="GO" id="GO:0046872">
    <property type="term" value="F:metal ion binding"/>
    <property type="evidence" value="ECO:0007669"/>
    <property type="project" value="UniProtKB-KW"/>
</dbReference>
<evidence type="ECO:0000256" key="2">
    <source>
        <dbReference type="ARBA" id="ARBA00022691"/>
    </source>
</evidence>
<keyword evidence="2" id="KW-0949">S-adenosyl-L-methionine</keyword>
<dbReference type="PANTHER" id="PTHR11228">
    <property type="entry name" value="RADICAL SAM DOMAIN PROTEIN"/>
    <property type="match status" value="1"/>
</dbReference>
<dbReference type="Pfam" id="PF04055">
    <property type="entry name" value="Radical_SAM"/>
    <property type="match status" value="1"/>
</dbReference>
<gene>
    <name evidence="7" type="ORF">MAGMO_0675</name>
</gene>
<dbReference type="AlphaFoldDB" id="A0A1S7LFQ0"/>
<name>A0A1S7LFQ0_MAGMO</name>
<dbReference type="Gene3D" id="3.20.20.70">
    <property type="entry name" value="Aldolase class I"/>
    <property type="match status" value="1"/>
</dbReference>
<dbReference type="SUPFAM" id="SSF102114">
    <property type="entry name" value="Radical SAM enzymes"/>
    <property type="match status" value="1"/>
</dbReference>
<evidence type="ECO:0000256" key="1">
    <source>
        <dbReference type="ARBA" id="ARBA00001966"/>
    </source>
</evidence>
<reference evidence="7" key="1">
    <citation type="submission" date="2015-04" db="EMBL/GenBank/DDBJ databases">
        <authorList>
            <person name="Syromyatnikov M.Y."/>
            <person name="Popov V.N."/>
        </authorList>
    </citation>
    <scope>NUCLEOTIDE SEQUENCE</scope>
    <source>
        <strain evidence="7">MO-1</strain>
    </source>
</reference>
<organism evidence="7">
    <name type="scientific">Magnetococcus massalia (strain MO-1)</name>
    <dbReference type="NCBI Taxonomy" id="451514"/>
    <lineage>
        <taxon>Bacteria</taxon>
        <taxon>Pseudomonadati</taxon>
        <taxon>Pseudomonadota</taxon>
        <taxon>Magnetococcia</taxon>
        <taxon>Magnetococcales</taxon>
        <taxon>Magnetococcaceae</taxon>
        <taxon>Magnetococcus</taxon>
    </lineage>
</organism>
<evidence type="ECO:0000256" key="4">
    <source>
        <dbReference type="ARBA" id="ARBA00023004"/>
    </source>
</evidence>
<accession>A0A1S7LFQ0</accession>
<dbReference type="InterPro" id="IPR050377">
    <property type="entry name" value="Radical_SAM_PqqE_MftC-like"/>
</dbReference>
<keyword evidence="3" id="KW-0479">Metal-binding</keyword>
<dbReference type="GO" id="GO:0051536">
    <property type="term" value="F:iron-sulfur cluster binding"/>
    <property type="evidence" value="ECO:0007669"/>
    <property type="project" value="UniProtKB-KW"/>
</dbReference>
<dbReference type="InterPro" id="IPR007197">
    <property type="entry name" value="rSAM"/>
</dbReference>
<keyword evidence="4" id="KW-0408">Iron</keyword>
<dbReference type="InterPro" id="IPR013785">
    <property type="entry name" value="Aldolase_TIM"/>
</dbReference>
<protein>
    <submittedName>
        <fullName evidence="7">Putative radical SAM domain protein</fullName>
    </submittedName>
</protein>
<proteinExistence type="predicted"/>
<dbReference type="PANTHER" id="PTHR11228:SF7">
    <property type="entry name" value="PQQA PEPTIDE CYCLASE"/>
    <property type="match status" value="1"/>
</dbReference>
<dbReference type="SFLD" id="SFLDG01067">
    <property type="entry name" value="SPASM/twitch_domain_containing"/>
    <property type="match status" value="1"/>
</dbReference>
<evidence type="ECO:0000259" key="6">
    <source>
        <dbReference type="PROSITE" id="PS51918"/>
    </source>
</evidence>
<dbReference type="PROSITE" id="PS51918">
    <property type="entry name" value="RADICAL_SAM"/>
    <property type="match status" value="1"/>
</dbReference>
<evidence type="ECO:0000256" key="3">
    <source>
        <dbReference type="ARBA" id="ARBA00022723"/>
    </source>
</evidence>
<dbReference type="CDD" id="cd01335">
    <property type="entry name" value="Radical_SAM"/>
    <property type="match status" value="1"/>
</dbReference>
<dbReference type="EMBL" id="LO017727">
    <property type="protein sequence ID" value="CRH04879.1"/>
    <property type="molecule type" value="Genomic_DNA"/>
</dbReference>
<feature type="domain" description="Radical SAM core" evidence="6">
    <location>
        <begin position="27"/>
        <end position="264"/>
    </location>
</feature>
<dbReference type="SFLD" id="SFLDS00029">
    <property type="entry name" value="Radical_SAM"/>
    <property type="match status" value="1"/>
</dbReference>
<evidence type="ECO:0000256" key="5">
    <source>
        <dbReference type="ARBA" id="ARBA00023014"/>
    </source>
</evidence>
<evidence type="ECO:0000313" key="7">
    <source>
        <dbReference type="EMBL" id="CRH04879.1"/>
    </source>
</evidence>
<comment type="cofactor">
    <cofactor evidence="1">
        <name>[4Fe-4S] cluster</name>
        <dbReference type="ChEBI" id="CHEBI:49883"/>
    </cofactor>
</comment>
<dbReference type="GO" id="GO:0003824">
    <property type="term" value="F:catalytic activity"/>
    <property type="evidence" value="ECO:0007669"/>
    <property type="project" value="InterPro"/>
</dbReference>
<dbReference type="SFLD" id="SFLDG01386">
    <property type="entry name" value="main_SPASM_domain-containing"/>
    <property type="match status" value="1"/>
</dbReference>
<keyword evidence="5" id="KW-0411">Iron-sulfur</keyword>
<sequence>MAQGTLYSSLKFLRFQEQLDALKQGTVAPPVHIRIKPTNVCNQDCWYCAYKVSHLELGANMVERDVIPEAKMHEIADDCIEMGVKAITFSGGGEPLIYKPLPDIVQKLARGGIRVATLTNGINLKGRMADAFAEHGTWVRISIDGWDNPSYVKARGVGEGDFEAVVQNMRDFTARGSDCVLGVSFIVTQDNAAHLAHAVARFKEAGVNHVKLSGAVVANSGAENNAYHRPLMATVEAQIAQARKLEDDRFTLIDHYHALEERFDKPYTRCPFLQFLTVIGADLKVYTCQDKAYTDSGLLGAIDQQRFKDYWFSEENRQRMQSFDPSQSCSHHCVAHSKNLAILDYLNIDPDHGLFV</sequence>
<dbReference type="InterPro" id="IPR058240">
    <property type="entry name" value="rSAM_sf"/>
</dbReference>